<name>A0ABX0ISW5_9FLAO</name>
<dbReference type="Proteomes" id="UP000817854">
    <property type="component" value="Unassembled WGS sequence"/>
</dbReference>
<comment type="caution">
    <text evidence="1">The sequence shown here is derived from an EMBL/GenBank/DDBJ whole genome shotgun (WGS) entry which is preliminary data.</text>
</comment>
<gene>
    <name evidence="1" type="ORF">FIA58_014925</name>
</gene>
<evidence type="ECO:0000313" key="1">
    <source>
        <dbReference type="EMBL" id="NHN26975.1"/>
    </source>
</evidence>
<organism evidence="1 2">
    <name type="scientific">Flavobacterium jejuense</name>
    <dbReference type="NCBI Taxonomy" id="1544455"/>
    <lineage>
        <taxon>Bacteria</taxon>
        <taxon>Pseudomonadati</taxon>
        <taxon>Bacteroidota</taxon>
        <taxon>Flavobacteriia</taxon>
        <taxon>Flavobacteriales</taxon>
        <taxon>Flavobacteriaceae</taxon>
        <taxon>Flavobacterium</taxon>
    </lineage>
</organism>
<dbReference type="EMBL" id="VEVQ02000010">
    <property type="protein sequence ID" value="NHN26975.1"/>
    <property type="molecule type" value="Genomic_DNA"/>
</dbReference>
<accession>A0ABX0ISW5</accession>
<dbReference type="InterPro" id="IPR005901">
    <property type="entry name" value="GLPGLI"/>
</dbReference>
<dbReference type="Pfam" id="PF22252">
    <property type="entry name" value="PNGase_F-II_N"/>
    <property type="match status" value="1"/>
</dbReference>
<protein>
    <submittedName>
        <fullName evidence="1">GLPGLI family protein</fullName>
    </submittedName>
</protein>
<dbReference type="NCBIfam" id="TIGR01200">
    <property type="entry name" value="GLPGLI"/>
    <property type="match status" value="1"/>
</dbReference>
<keyword evidence="2" id="KW-1185">Reference proteome</keyword>
<proteinExistence type="predicted"/>
<sequence length="257" mass="30702">MLKINHYKIIVVVFNIVKMKKTLFSILILLSLKTFSQTYEVEYSLEQTAKNINLITNIKAYLKGNGKYSIYEEDFERSRTNSGTDSEIISLNRNPILYKEILEKKIFFKDQIRFNFFDILDSTSVFKWEIQKDTKTILNYKCQKAVCEFRSRKYEVYFTTELTFSDGPWKFYGLPGLILEVYSNDNVATFHFIAEKIKIKNETENIKNPYINKELITFDDYVNIYRKKYDESLYRVVNENGETRPMSKGFREYFIHE</sequence>
<evidence type="ECO:0000313" key="2">
    <source>
        <dbReference type="Proteomes" id="UP000817854"/>
    </source>
</evidence>
<reference evidence="1" key="1">
    <citation type="submission" date="2019-05" db="EMBL/GenBank/DDBJ databases">
        <authorList>
            <person name="Lianzixin W."/>
        </authorList>
    </citation>
    <scope>NUCLEOTIDE SEQUENCE</scope>
    <source>
        <strain evidence="1">EC11</strain>
    </source>
</reference>
<reference evidence="1" key="2">
    <citation type="submission" date="2020-02" db="EMBL/GenBank/DDBJ databases">
        <title>Flavobacterium profundi sp. nov., isolated from a deep-sea seamount.</title>
        <authorList>
            <person name="Zhang D.-C."/>
        </authorList>
    </citation>
    <scope>NUCLEOTIDE SEQUENCE</scope>
    <source>
        <strain evidence="1">EC11</strain>
    </source>
</reference>